<keyword evidence="4" id="KW-0547">Nucleotide-binding</keyword>
<sequence>MTAIALTMRGMLAILLLMLIGMPSKMLSSPIPMDPEEVEMHAQEIEMNPQEVMMYPEEIEMNPQEVVMYPDAACDGIFTDSERDSASTVSCTPNIKLTIKITLPDARQIDGISWETTPFDIAKQLSKSVADRAVISKVNGVLWDLWRPFEEDSTVQILDFENDEGKAVFWHSSAHVLGEACELHYGCHLSNGPPVEDGFYYDMAMDKTVQPADYEDLEKLAKKAVDEKQPPERVTFLPLYDCQ</sequence>
<feature type="chain" id="PRO_5021383894" description="threonine--tRNA ligase" evidence="10">
    <location>
        <begin position="29"/>
        <end position="243"/>
    </location>
</feature>
<protein>
    <recommendedName>
        <fullName evidence="2">threonine--tRNA ligase</fullName>
        <ecNumber evidence="2">6.1.1.3</ecNumber>
    </recommendedName>
    <alternativeName>
        <fullName evidence="8">Threonyl-tRNA synthetase</fullName>
    </alternativeName>
</protein>
<dbReference type="FunFam" id="3.10.20.30:FF:000006">
    <property type="entry name" value="Threonine--tRNA ligase, cytoplasmic"/>
    <property type="match status" value="1"/>
</dbReference>
<dbReference type="EC" id="6.1.1.3" evidence="2"/>
<evidence type="ECO:0000313" key="12">
    <source>
        <dbReference type="EMBL" id="TPX43017.1"/>
    </source>
</evidence>
<organism evidence="12 13">
    <name type="scientific">Synchytrium endobioticum</name>
    <dbReference type="NCBI Taxonomy" id="286115"/>
    <lineage>
        <taxon>Eukaryota</taxon>
        <taxon>Fungi</taxon>
        <taxon>Fungi incertae sedis</taxon>
        <taxon>Chytridiomycota</taxon>
        <taxon>Chytridiomycota incertae sedis</taxon>
        <taxon>Chytridiomycetes</taxon>
        <taxon>Synchytriales</taxon>
        <taxon>Synchytriaceae</taxon>
        <taxon>Synchytrium</taxon>
    </lineage>
</organism>
<evidence type="ECO:0000256" key="6">
    <source>
        <dbReference type="ARBA" id="ARBA00022917"/>
    </source>
</evidence>
<evidence type="ECO:0000256" key="8">
    <source>
        <dbReference type="ARBA" id="ARBA00031900"/>
    </source>
</evidence>
<dbReference type="InterPro" id="IPR018163">
    <property type="entry name" value="Thr/Ala-tRNA-synth_IIc_edit"/>
</dbReference>
<evidence type="ECO:0000256" key="10">
    <source>
        <dbReference type="SAM" id="SignalP"/>
    </source>
</evidence>
<dbReference type="VEuPathDB" id="FungiDB:SeMB42_g03258"/>
<dbReference type="InterPro" id="IPR012676">
    <property type="entry name" value="TGS-like"/>
</dbReference>
<evidence type="ECO:0000256" key="5">
    <source>
        <dbReference type="ARBA" id="ARBA00022840"/>
    </source>
</evidence>
<evidence type="ECO:0000313" key="13">
    <source>
        <dbReference type="Proteomes" id="UP000320475"/>
    </source>
</evidence>
<comment type="catalytic activity">
    <reaction evidence="9">
        <text>tRNA(Thr) + L-threonine + ATP = L-threonyl-tRNA(Thr) + AMP + diphosphate + H(+)</text>
        <dbReference type="Rhea" id="RHEA:24624"/>
        <dbReference type="Rhea" id="RHEA-COMP:9670"/>
        <dbReference type="Rhea" id="RHEA-COMP:9704"/>
        <dbReference type="ChEBI" id="CHEBI:15378"/>
        <dbReference type="ChEBI" id="CHEBI:30616"/>
        <dbReference type="ChEBI" id="CHEBI:33019"/>
        <dbReference type="ChEBI" id="CHEBI:57926"/>
        <dbReference type="ChEBI" id="CHEBI:78442"/>
        <dbReference type="ChEBI" id="CHEBI:78534"/>
        <dbReference type="ChEBI" id="CHEBI:456215"/>
        <dbReference type="EC" id="6.1.1.3"/>
    </reaction>
</comment>
<accession>A0A507CV17</accession>
<dbReference type="PROSITE" id="PS51880">
    <property type="entry name" value="TGS"/>
    <property type="match status" value="1"/>
</dbReference>
<keyword evidence="5" id="KW-0067">ATP-binding</keyword>
<dbReference type="SUPFAM" id="SSF81271">
    <property type="entry name" value="TGS-like"/>
    <property type="match status" value="1"/>
</dbReference>
<dbReference type="Pfam" id="PF02824">
    <property type="entry name" value="TGS"/>
    <property type="match status" value="1"/>
</dbReference>
<comment type="caution">
    <text evidence="12">The sequence shown here is derived from an EMBL/GenBank/DDBJ whole genome shotgun (WGS) entry which is preliminary data.</text>
</comment>
<dbReference type="Gene3D" id="3.10.20.30">
    <property type="match status" value="1"/>
</dbReference>
<reference evidence="12 13" key="1">
    <citation type="journal article" date="2019" name="Sci. Rep.">
        <title>Comparative genomics of chytrid fungi reveal insights into the obligate biotrophic and pathogenic lifestyle of Synchytrium endobioticum.</title>
        <authorList>
            <person name="van de Vossenberg B.T.L.H."/>
            <person name="Warris S."/>
            <person name="Nguyen H.D.T."/>
            <person name="van Gent-Pelzer M.P.E."/>
            <person name="Joly D.L."/>
            <person name="van de Geest H.C."/>
            <person name="Bonants P.J.M."/>
            <person name="Smith D.S."/>
            <person name="Levesque C.A."/>
            <person name="van der Lee T.A.J."/>
        </authorList>
    </citation>
    <scope>NUCLEOTIDE SEQUENCE [LARGE SCALE GENOMIC DNA]</scope>
    <source>
        <strain evidence="12 13">LEV6574</strain>
    </source>
</reference>
<evidence type="ECO:0000256" key="7">
    <source>
        <dbReference type="ARBA" id="ARBA00023146"/>
    </source>
</evidence>
<dbReference type="PANTHER" id="PTHR11451:SF46">
    <property type="entry name" value="THREONINE--TRNA LIGASE"/>
    <property type="match status" value="1"/>
</dbReference>
<gene>
    <name evidence="12" type="ORF">SeLEV6574_g05294</name>
</gene>
<dbReference type="Gene3D" id="3.30.980.10">
    <property type="entry name" value="Threonyl-trna Synthetase, Chain A, domain 2"/>
    <property type="match status" value="1"/>
</dbReference>
<dbReference type="GO" id="GO:0005739">
    <property type="term" value="C:mitochondrion"/>
    <property type="evidence" value="ECO:0007669"/>
    <property type="project" value="TreeGrafter"/>
</dbReference>
<keyword evidence="6" id="KW-0648">Protein biosynthesis</keyword>
<dbReference type="SUPFAM" id="SSF55186">
    <property type="entry name" value="ThrRS/AlaRS common domain"/>
    <property type="match status" value="1"/>
</dbReference>
<evidence type="ECO:0000256" key="3">
    <source>
        <dbReference type="ARBA" id="ARBA00022598"/>
    </source>
</evidence>
<comment type="similarity">
    <text evidence="1">Belongs to the class-II aminoacyl-tRNA synthetase family.</text>
</comment>
<evidence type="ECO:0000256" key="4">
    <source>
        <dbReference type="ARBA" id="ARBA00022741"/>
    </source>
</evidence>
<dbReference type="GO" id="GO:0006435">
    <property type="term" value="P:threonyl-tRNA aminoacylation"/>
    <property type="evidence" value="ECO:0007669"/>
    <property type="project" value="TreeGrafter"/>
</dbReference>
<dbReference type="OrthoDB" id="5423599at2759"/>
<dbReference type="Proteomes" id="UP000320475">
    <property type="component" value="Unassembled WGS sequence"/>
</dbReference>
<evidence type="ECO:0000259" key="11">
    <source>
        <dbReference type="PROSITE" id="PS51880"/>
    </source>
</evidence>
<feature type="domain" description="TGS" evidence="11">
    <location>
        <begin position="97"/>
        <end position="159"/>
    </location>
</feature>
<keyword evidence="10" id="KW-0732">Signal</keyword>
<feature type="signal peptide" evidence="10">
    <location>
        <begin position="1"/>
        <end position="28"/>
    </location>
</feature>
<evidence type="ECO:0000256" key="2">
    <source>
        <dbReference type="ARBA" id="ARBA00013163"/>
    </source>
</evidence>
<dbReference type="GO" id="GO:0004829">
    <property type="term" value="F:threonine-tRNA ligase activity"/>
    <property type="evidence" value="ECO:0007669"/>
    <property type="project" value="UniProtKB-EC"/>
</dbReference>
<dbReference type="GO" id="GO:0005524">
    <property type="term" value="F:ATP binding"/>
    <property type="evidence" value="ECO:0007669"/>
    <property type="project" value="UniProtKB-KW"/>
</dbReference>
<proteinExistence type="inferred from homology"/>
<dbReference type="AlphaFoldDB" id="A0A507CV17"/>
<evidence type="ECO:0000256" key="9">
    <source>
        <dbReference type="ARBA" id="ARBA00049515"/>
    </source>
</evidence>
<dbReference type="EMBL" id="QEAM01000243">
    <property type="protein sequence ID" value="TPX43017.1"/>
    <property type="molecule type" value="Genomic_DNA"/>
</dbReference>
<evidence type="ECO:0000256" key="1">
    <source>
        <dbReference type="ARBA" id="ARBA00008226"/>
    </source>
</evidence>
<dbReference type="InterPro" id="IPR012675">
    <property type="entry name" value="Beta-grasp_dom_sf"/>
</dbReference>
<dbReference type="CDD" id="cd01667">
    <property type="entry name" value="TGS_ThrRS"/>
    <property type="match status" value="1"/>
</dbReference>
<dbReference type="PANTHER" id="PTHR11451">
    <property type="entry name" value="THREONINE-TRNA LIGASE"/>
    <property type="match status" value="1"/>
</dbReference>
<keyword evidence="3 12" id="KW-0436">Ligase</keyword>
<name>A0A507CV17_9FUNG</name>
<keyword evidence="7" id="KW-0030">Aminoacyl-tRNA synthetase</keyword>
<dbReference type="InterPro" id="IPR004095">
    <property type="entry name" value="TGS"/>
</dbReference>